<dbReference type="KEGG" id="buz:AYM40_29915"/>
<evidence type="ECO:0000256" key="6">
    <source>
        <dbReference type="ARBA" id="ARBA00023134"/>
    </source>
</evidence>
<keyword evidence="5" id="KW-0648">Protein biosynthesis</keyword>
<evidence type="ECO:0000256" key="5">
    <source>
        <dbReference type="ARBA" id="ARBA00022917"/>
    </source>
</evidence>
<dbReference type="PRINTS" id="PR00315">
    <property type="entry name" value="ELONGATNFCT"/>
</dbReference>
<dbReference type="SUPFAM" id="SSF50465">
    <property type="entry name" value="EF-Tu/eEF-1alpha/eIF2-gamma C-terminal domain"/>
    <property type="match status" value="1"/>
</dbReference>
<dbReference type="Pfam" id="PF25461">
    <property type="entry name" value="Beta-barrel_SelB"/>
    <property type="match status" value="1"/>
</dbReference>
<dbReference type="CDD" id="cd04171">
    <property type="entry name" value="SelB"/>
    <property type="match status" value="1"/>
</dbReference>
<dbReference type="InterPro" id="IPR031157">
    <property type="entry name" value="G_TR_CS"/>
</dbReference>
<dbReference type="InterPro" id="IPR050055">
    <property type="entry name" value="EF-Tu_GTPase"/>
</dbReference>
<dbReference type="GO" id="GO:0001514">
    <property type="term" value="P:selenocysteine incorporation"/>
    <property type="evidence" value="ECO:0007669"/>
    <property type="project" value="InterPro"/>
</dbReference>
<dbReference type="EMBL" id="CP014579">
    <property type="protein sequence ID" value="ANB76439.1"/>
    <property type="molecule type" value="Genomic_DNA"/>
</dbReference>
<dbReference type="InterPro" id="IPR000795">
    <property type="entry name" value="T_Tr_GTP-bd_dom"/>
</dbReference>
<dbReference type="GO" id="GO:0003723">
    <property type="term" value="F:RNA binding"/>
    <property type="evidence" value="ECO:0007669"/>
    <property type="project" value="InterPro"/>
</dbReference>
<dbReference type="Gene3D" id="1.10.10.10">
    <property type="entry name" value="Winged helix-like DNA-binding domain superfamily/Winged helix DNA-binding domain"/>
    <property type="match status" value="3"/>
</dbReference>
<dbReference type="Gene3D" id="3.40.50.300">
    <property type="entry name" value="P-loop containing nucleotide triphosphate hydrolases"/>
    <property type="match status" value="1"/>
</dbReference>
<dbReference type="GO" id="GO:0005525">
    <property type="term" value="F:GTP binding"/>
    <property type="evidence" value="ECO:0007669"/>
    <property type="project" value="UniProtKB-KW"/>
</dbReference>
<keyword evidence="6" id="KW-0342">GTP-binding</keyword>
<dbReference type="CDD" id="cd15491">
    <property type="entry name" value="selB_III"/>
    <property type="match status" value="1"/>
</dbReference>
<dbReference type="GO" id="GO:0003924">
    <property type="term" value="F:GTPase activity"/>
    <property type="evidence" value="ECO:0007669"/>
    <property type="project" value="InterPro"/>
</dbReference>
<evidence type="ECO:0000256" key="4">
    <source>
        <dbReference type="ARBA" id="ARBA00022741"/>
    </source>
</evidence>
<keyword evidence="4" id="KW-0547">Nucleotide-binding</keyword>
<keyword evidence="11" id="KW-1185">Reference proteome</keyword>
<gene>
    <name evidence="10" type="ORF">AYM40_29915</name>
</gene>
<dbReference type="InterPro" id="IPR004161">
    <property type="entry name" value="EFTu-like_2"/>
</dbReference>
<organism evidence="10 11">
    <name type="scientific">Paraburkholderia phytofirmans OLGA172</name>
    <dbReference type="NCBI Taxonomy" id="1417228"/>
    <lineage>
        <taxon>Bacteria</taxon>
        <taxon>Pseudomonadati</taxon>
        <taxon>Pseudomonadota</taxon>
        <taxon>Betaproteobacteria</taxon>
        <taxon>Burkholderiales</taxon>
        <taxon>Burkholderiaceae</taxon>
        <taxon>Paraburkholderia</taxon>
    </lineage>
</organism>
<dbReference type="InterPro" id="IPR027417">
    <property type="entry name" value="P-loop_NTPase"/>
</dbReference>
<dbReference type="InterPro" id="IPR036390">
    <property type="entry name" value="WH_DNA-bd_sf"/>
</dbReference>
<evidence type="ECO:0000313" key="10">
    <source>
        <dbReference type="EMBL" id="ANB76439.1"/>
    </source>
</evidence>
<dbReference type="InterPro" id="IPR048931">
    <property type="entry name" value="WHD_2nd_SelB_bact"/>
</dbReference>
<dbReference type="RefSeq" id="WP_063499662.1">
    <property type="nucleotide sequence ID" value="NZ_CP014579.1"/>
</dbReference>
<dbReference type="InterPro" id="IPR015191">
    <property type="entry name" value="SelB_WHD4"/>
</dbReference>
<dbReference type="PROSITE" id="PS00301">
    <property type="entry name" value="G_TR_1"/>
    <property type="match status" value="1"/>
</dbReference>
<evidence type="ECO:0000256" key="3">
    <source>
        <dbReference type="ARBA" id="ARBA00022490"/>
    </source>
</evidence>
<dbReference type="InterPro" id="IPR004535">
    <property type="entry name" value="Transl_elong_SelB"/>
</dbReference>
<dbReference type="STRING" id="1804984.AYM40_29915"/>
<evidence type="ECO:0000313" key="11">
    <source>
        <dbReference type="Proteomes" id="UP000076852"/>
    </source>
</evidence>
<dbReference type="SUPFAM" id="SSF46785">
    <property type="entry name" value="Winged helix' DNA-binding domain"/>
    <property type="match status" value="3"/>
</dbReference>
<evidence type="ECO:0000256" key="8">
    <source>
        <dbReference type="ARBA" id="ARBA00031615"/>
    </source>
</evidence>
<proteinExistence type="predicted"/>
<dbReference type="Pfam" id="PF09107">
    <property type="entry name" value="WHD_3rd_SelB"/>
    <property type="match status" value="1"/>
</dbReference>
<dbReference type="PROSITE" id="PS51722">
    <property type="entry name" value="G_TR_2"/>
    <property type="match status" value="1"/>
</dbReference>
<dbReference type="Pfam" id="PF09106">
    <property type="entry name" value="WHD_2nd_SelB"/>
    <property type="match status" value="1"/>
</dbReference>
<comment type="subcellular location">
    <subcellularLocation>
        <location evidence="1">Cytoplasm</location>
    </subcellularLocation>
</comment>
<dbReference type="CDD" id="cd03696">
    <property type="entry name" value="SelB_II"/>
    <property type="match status" value="1"/>
</dbReference>
<dbReference type="Pfam" id="PF21214">
    <property type="entry name" value="WHD_2nd_SelB_bact"/>
    <property type="match status" value="1"/>
</dbReference>
<dbReference type="Pfam" id="PF03144">
    <property type="entry name" value="GTP_EFTU_D2"/>
    <property type="match status" value="1"/>
</dbReference>
<evidence type="ECO:0000259" key="9">
    <source>
        <dbReference type="PROSITE" id="PS51722"/>
    </source>
</evidence>
<dbReference type="Pfam" id="PF00009">
    <property type="entry name" value="GTP_EFTU"/>
    <property type="match status" value="1"/>
</dbReference>
<dbReference type="AlphaFoldDB" id="A0A160FTE5"/>
<evidence type="ECO:0000256" key="7">
    <source>
        <dbReference type="ARBA" id="ARBA00025526"/>
    </source>
</evidence>
<keyword evidence="3" id="KW-0963">Cytoplasm</keyword>
<dbReference type="Proteomes" id="UP000076852">
    <property type="component" value="Chromosome 2"/>
</dbReference>
<dbReference type="GO" id="GO:0003746">
    <property type="term" value="F:translation elongation factor activity"/>
    <property type="evidence" value="ECO:0007669"/>
    <property type="project" value="UniProtKB-KW"/>
</dbReference>
<feature type="domain" description="Tr-type G" evidence="9">
    <location>
        <begin position="1"/>
        <end position="173"/>
    </location>
</feature>
<dbReference type="InterPro" id="IPR015190">
    <property type="entry name" value="Elong_fac_SelB-wing-hlx_typ-2"/>
</dbReference>
<comment type="function">
    <text evidence="7">Translation factor necessary for the incorporation of selenocysteine into proteins. It probably replaces EF-Tu for the insertion of selenocysteine directed by the UGA codon. SelB binds GTP and GDP.</text>
</comment>
<dbReference type="InterPro" id="IPR009000">
    <property type="entry name" value="Transl_B-barrel_sf"/>
</dbReference>
<dbReference type="GO" id="GO:0005737">
    <property type="term" value="C:cytoplasm"/>
    <property type="evidence" value="ECO:0007669"/>
    <property type="project" value="UniProtKB-SubCell"/>
</dbReference>
<accession>A0A160FTE5</accession>
<reference evidence="10 11" key="1">
    <citation type="journal article" date="2016" name="Gene">
        <title>PacBio SMRT assembly of a complex multi-replicon genome reveals chlorocatechol degradative operon in a region of genome plasticity.</title>
        <authorList>
            <person name="Ricker N."/>
            <person name="Shen S.Y."/>
            <person name="Goordial J."/>
            <person name="Jin S."/>
            <person name="Fulthorpe R.R."/>
        </authorList>
    </citation>
    <scope>NUCLEOTIDE SEQUENCE [LARGE SCALE GENOMIC DNA]</scope>
    <source>
        <strain evidence="10 11">OLGA172</strain>
    </source>
</reference>
<name>A0A160FTE5_9BURK</name>
<sequence length="637" mass="69449">MIVGTAGHIDHGKTSLVRALSGVDTDRLKEEKARGISIELGYAYVPLENGDVLGLIDVPGHEKLVHTMTAGASGIDFALLVIAADDGVMPQTREHLAIVELLGIKSCAIALAKIDRVDAQRLQEAHDEIAAFLNGSVLQDAPVFDTCATHDDDPGVAALKAHLHAAAAAWRMKRDDGLFRLAIDRVFTLAGQGTIVTGTVVSGRVTVGDTMLLAPKNQLVRVRSIHAQNRPAETGRAGERCALNLPGIEKSAIDRGDWIVDPRLSQASDRVDVMLTLLADAPLTLEHWASLHVHLGTQHQVAHVALLDGETLGAGQSARAQLVFERPVCALPGDRFVVRNAQANRTVGGGHVLDPFAPSRKRRSAERLAWLDAIQVMLDTGALDSLLARAPHGLSRSLLERLTGMRAAAFALPSNTRVVELPGNDALLIADESWRALNARLTTTLKQYHERSPDELGPDVSRLRRIAAPLVDNALWRAVIDDAAARGEIVRRGPWLHLPDHSVTLDDADRALAAALLPALKEGRFDPPWVRDLANAHGVSEDRMRQLLRKLARQGELFQVVRDLFYHHEVIRELALIAGSEAQKNAGTVAAAPFRDVTGLGRKRAIQLLEFFDRVGYTRFHRGLHLMRTDSRWLDLN</sequence>
<dbReference type="OrthoDB" id="9803139at2"/>
<protein>
    <recommendedName>
        <fullName evidence="2">Selenocysteine-specific elongation factor</fullName>
    </recommendedName>
    <alternativeName>
        <fullName evidence="8">SelB translation factor</fullName>
    </alternativeName>
</protein>
<dbReference type="InterPro" id="IPR057335">
    <property type="entry name" value="Beta-barrel_SelB"/>
</dbReference>
<dbReference type="PANTHER" id="PTHR43721:SF22">
    <property type="entry name" value="ELONGATION FACTOR TU, MITOCHONDRIAL"/>
    <property type="match status" value="1"/>
</dbReference>
<dbReference type="Gene3D" id="2.40.30.10">
    <property type="entry name" value="Translation factors"/>
    <property type="match status" value="1"/>
</dbReference>
<dbReference type="PANTHER" id="PTHR43721">
    <property type="entry name" value="ELONGATION FACTOR TU-RELATED"/>
    <property type="match status" value="1"/>
</dbReference>
<dbReference type="SUPFAM" id="SSF50447">
    <property type="entry name" value="Translation proteins"/>
    <property type="match status" value="1"/>
</dbReference>
<evidence type="ECO:0000256" key="1">
    <source>
        <dbReference type="ARBA" id="ARBA00004496"/>
    </source>
</evidence>
<dbReference type="NCBIfam" id="TIGR00475">
    <property type="entry name" value="selB"/>
    <property type="match status" value="1"/>
</dbReference>
<keyword evidence="10" id="KW-0251">Elongation factor</keyword>
<evidence type="ECO:0000256" key="2">
    <source>
        <dbReference type="ARBA" id="ARBA00015953"/>
    </source>
</evidence>
<dbReference type="InterPro" id="IPR036388">
    <property type="entry name" value="WH-like_DNA-bd_sf"/>
</dbReference>
<dbReference type="SUPFAM" id="SSF52540">
    <property type="entry name" value="P-loop containing nucleoside triphosphate hydrolases"/>
    <property type="match status" value="1"/>
</dbReference>
<dbReference type="InterPro" id="IPR009001">
    <property type="entry name" value="Transl_elong_EF1A/Init_IF2_C"/>
</dbReference>